<proteinExistence type="predicted"/>
<dbReference type="Proteomes" id="UP000249056">
    <property type="component" value="Unassembled WGS sequence"/>
</dbReference>
<comment type="caution">
    <text evidence="2">The sequence shown here is derived from an EMBL/GenBank/DDBJ whole genome shotgun (WGS) entry which is preliminary data.</text>
</comment>
<gene>
    <name evidence="2" type="ORF">DID88_005195</name>
</gene>
<protein>
    <submittedName>
        <fullName evidence="2">Uncharacterized protein</fullName>
    </submittedName>
</protein>
<evidence type="ECO:0000256" key="1">
    <source>
        <dbReference type="SAM" id="MobiDB-lite"/>
    </source>
</evidence>
<organism evidence="2 3">
    <name type="scientific">Monilinia fructigena</name>
    <dbReference type="NCBI Taxonomy" id="38457"/>
    <lineage>
        <taxon>Eukaryota</taxon>
        <taxon>Fungi</taxon>
        <taxon>Dikarya</taxon>
        <taxon>Ascomycota</taxon>
        <taxon>Pezizomycotina</taxon>
        <taxon>Leotiomycetes</taxon>
        <taxon>Helotiales</taxon>
        <taxon>Sclerotiniaceae</taxon>
        <taxon>Monilinia</taxon>
    </lineage>
</organism>
<sequence>MSGIDYNAYGWTREFLDHYLLEQEWSEWQLRGVRAAWLRSSSPAAESGNAPNAPASQQSLRASSEDSYIPQSITTYTSDLLPQPSTPSMASQQGTNTLMVRPEWHTSSPPSLEPHTPGTPVSLSSLAGPPMELVPDEAPYGLADNFPEGRKYWRTGTFNPAYSPTKRM</sequence>
<reference evidence="2 3" key="1">
    <citation type="submission" date="2018-06" db="EMBL/GenBank/DDBJ databases">
        <title>Genome Sequence of the Brown Rot Fungal Pathogen Monilinia fructigena.</title>
        <authorList>
            <person name="Landi L."/>
            <person name="De Miccolis Angelini R.M."/>
            <person name="Pollastro S."/>
            <person name="Abate D."/>
            <person name="Faretra F."/>
            <person name="Romanazzi G."/>
        </authorList>
    </citation>
    <scope>NUCLEOTIDE SEQUENCE [LARGE SCALE GENOMIC DNA]</scope>
    <source>
        <strain evidence="2 3">Mfrg269</strain>
    </source>
</reference>
<evidence type="ECO:0000313" key="3">
    <source>
        <dbReference type="Proteomes" id="UP000249056"/>
    </source>
</evidence>
<feature type="region of interest" description="Disordered" evidence="1">
    <location>
        <begin position="101"/>
        <end position="120"/>
    </location>
</feature>
<feature type="region of interest" description="Disordered" evidence="1">
    <location>
        <begin position="43"/>
        <end position="68"/>
    </location>
</feature>
<evidence type="ECO:0000313" key="2">
    <source>
        <dbReference type="EMBL" id="RAL58491.1"/>
    </source>
</evidence>
<feature type="compositionally biased region" description="Polar residues" evidence="1">
    <location>
        <begin position="54"/>
        <end position="68"/>
    </location>
</feature>
<keyword evidence="3" id="KW-1185">Reference proteome</keyword>
<dbReference type="EMBL" id="QKRW01000080">
    <property type="protein sequence ID" value="RAL58491.1"/>
    <property type="molecule type" value="Genomic_DNA"/>
</dbReference>
<accession>A0A395IEA9</accession>
<dbReference type="AlphaFoldDB" id="A0A395IEA9"/>
<dbReference type="OrthoDB" id="3544716at2759"/>
<name>A0A395IEA9_9HELO</name>